<gene>
    <name evidence="1" type="ORF">SAMN05444281_2339</name>
</gene>
<evidence type="ECO:0000313" key="2">
    <source>
        <dbReference type="Proteomes" id="UP000184109"/>
    </source>
</evidence>
<dbReference type="RefSeq" id="WP_073121759.1">
    <property type="nucleotide sequence ID" value="NZ_BMEN01000006.1"/>
</dbReference>
<proteinExistence type="predicted"/>
<dbReference type="OrthoDB" id="1195661at2"/>
<accession>A0A1M5WDG5</accession>
<dbReference type="Proteomes" id="UP000184109">
    <property type="component" value="Unassembled WGS sequence"/>
</dbReference>
<dbReference type="AlphaFoldDB" id="A0A1M5WDG5"/>
<protein>
    <submittedName>
        <fullName evidence="1">Uncharacterized protein</fullName>
    </submittedName>
</protein>
<dbReference type="STRING" id="1195760.SAMN05444281_2339"/>
<reference evidence="2" key="1">
    <citation type="submission" date="2016-11" db="EMBL/GenBank/DDBJ databases">
        <authorList>
            <person name="Varghese N."/>
            <person name="Submissions S."/>
        </authorList>
    </citation>
    <scope>NUCLEOTIDE SEQUENCE [LARGE SCALE GENOMIC DNA]</scope>
    <source>
        <strain evidence="2">DSM 100572</strain>
    </source>
</reference>
<sequence>MKRIFTFLLLIFSFVSFSQNKYQVERLPSRIRLSGEIVRMQGEQDLGFLGHGYEMFGLIPKAPKWYFGVNSYSALTGIRSGLFVFGVTAGIQKPIIKDWLYYDAGLFLGGGGGSGAPDGGGLMVRPHLDLEAFVSKNISLRAGLSLVDFPSGAINSFNLNVGATIKTNTYLANNINSTEKGNGITFFNMIEISALSMNLMNYKKGPLKTDVVVDKDAPNISLLGALLKSGHHHNFYGVLKLGGAFIGEVDGFMMLLSGVGYELPITNWLSIDAKGLVGGAGGGNVQFGGGFATQIEAGVGLRFSDYLFNVSYGNTYAPNGNFESNHIDISLGKRFKLYKNPDINSIELVESDKIKKEEFSFSTYNRAYFSGNKKDKGGRVYDDVFNSIGFELEKKLNNHISIIGATVWAYQGNYGAYAEGWLGLQYYHPISTSWSLTAKGLFGAGGGGSINLGSGMIYQYNIGLEKQINKRWSFVLNTGQVRAVTGNFTPFLLDVGIKLNISQLVKN</sequence>
<name>A0A1M5WDG5_9FLAO</name>
<evidence type="ECO:0000313" key="1">
    <source>
        <dbReference type="EMBL" id="SHH85599.1"/>
    </source>
</evidence>
<keyword evidence="2" id="KW-1185">Reference proteome</keyword>
<dbReference type="EMBL" id="FQXQ01000005">
    <property type="protein sequence ID" value="SHH85599.1"/>
    <property type="molecule type" value="Genomic_DNA"/>
</dbReference>
<organism evidence="1 2">
    <name type="scientific">Wenyingzhuangia marina</name>
    <dbReference type="NCBI Taxonomy" id="1195760"/>
    <lineage>
        <taxon>Bacteria</taxon>
        <taxon>Pseudomonadati</taxon>
        <taxon>Bacteroidota</taxon>
        <taxon>Flavobacteriia</taxon>
        <taxon>Flavobacteriales</taxon>
        <taxon>Flavobacteriaceae</taxon>
        <taxon>Wenyingzhuangia</taxon>
    </lineage>
</organism>